<dbReference type="InterPro" id="IPR001279">
    <property type="entry name" value="Metallo-B-lactamas"/>
</dbReference>
<organism evidence="2 3">
    <name type="scientific">Pseudonocardia ammonioxydans</name>
    <dbReference type="NCBI Taxonomy" id="260086"/>
    <lineage>
        <taxon>Bacteria</taxon>
        <taxon>Bacillati</taxon>
        <taxon>Actinomycetota</taxon>
        <taxon>Actinomycetes</taxon>
        <taxon>Pseudonocardiales</taxon>
        <taxon>Pseudonocardiaceae</taxon>
        <taxon>Pseudonocardia</taxon>
    </lineage>
</organism>
<dbReference type="Gene3D" id="3.60.15.10">
    <property type="entry name" value="Ribonuclease Z/Hydroxyacylglutathione hydrolase-like"/>
    <property type="match status" value="1"/>
</dbReference>
<dbReference type="STRING" id="260086.SAMN05216207_1002104"/>
<protein>
    <submittedName>
        <fullName evidence="2">L-ascorbate metabolism protein UlaG, beta-lactamase superfamily</fullName>
    </submittedName>
</protein>
<proteinExistence type="predicted"/>
<dbReference type="AlphaFoldDB" id="A0A1I4T4Q7"/>
<dbReference type="Pfam" id="PF12706">
    <property type="entry name" value="Lactamase_B_2"/>
    <property type="match status" value="1"/>
</dbReference>
<gene>
    <name evidence="2" type="ORF">SAMN05216207_1002104</name>
</gene>
<name>A0A1I4T4Q7_PSUAM</name>
<feature type="domain" description="Metallo-beta-lactamase" evidence="1">
    <location>
        <begin position="135"/>
        <end position="332"/>
    </location>
</feature>
<evidence type="ECO:0000313" key="3">
    <source>
        <dbReference type="Proteomes" id="UP000199614"/>
    </source>
</evidence>
<reference evidence="2 3" key="1">
    <citation type="submission" date="2016-10" db="EMBL/GenBank/DDBJ databases">
        <authorList>
            <person name="de Groot N.N."/>
        </authorList>
    </citation>
    <scope>NUCLEOTIDE SEQUENCE [LARGE SCALE GENOMIC DNA]</scope>
    <source>
        <strain evidence="2 3">CGMCC 4.1877</strain>
    </source>
</reference>
<dbReference type="SUPFAM" id="SSF56281">
    <property type="entry name" value="Metallo-hydrolase/oxidoreductase"/>
    <property type="match status" value="1"/>
</dbReference>
<evidence type="ECO:0000259" key="1">
    <source>
        <dbReference type="Pfam" id="PF12706"/>
    </source>
</evidence>
<dbReference type="PANTHER" id="PTHR15032:SF4">
    <property type="entry name" value="N-ACYL-PHOSPHATIDYLETHANOLAMINE-HYDROLYZING PHOSPHOLIPASE D"/>
    <property type="match status" value="1"/>
</dbReference>
<sequence length="397" mass="43173">MFVLWSVRTVETVSRTTLSRTTRAAVAAATVSPVLALAGLGLHVHRNIGARRSELRRLAGSSPNTVDGIFANTEPGLPRAKASLRMLLNMLRSRSTEGAPPGPVPLARPEIPAVPAGLAVTWLGHASTLLEVDGRRVLVDPVWSDYASPVPFVGPRRLHPPVVPLPAVADADVVLLTHDHYDHLDRPTVRRLGRESSAVFVCPLGVGAHLRAWGVPGHRVVERDWDGVVELGGLTLTCLETRHFSGRALRRNTTQWAAWKVAGPRHAVYVGGDTGPSRRVHTRTGDAHGPFDLTLLPVGAYAELWPDIHTDPEQAVAAHRELRGRVMLPVHWATFNLGFHPWDEPVERARKAATAHDVVLALPRPGQRIDLTGVRTAEAARATVPAEPWWPTPPCRS</sequence>
<dbReference type="GO" id="GO:0005737">
    <property type="term" value="C:cytoplasm"/>
    <property type="evidence" value="ECO:0007669"/>
    <property type="project" value="TreeGrafter"/>
</dbReference>
<accession>A0A1I4T4Q7</accession>
<dbReference type="EMBL" id="FOUY01000002">
    <property type="protein sequence ID" value="SFM71666.1"/>
    <property type="molecule type" value="Genomic_DNA"/>
</dbReference>
<dbReference type="Proteomes" id="UP000199614">
    <property type="component" value="Unassembled WGS sequence"/>
</dbReference>
<dbReference type="PANTHER" id="PTHR15032">
    <property type="entry name" value="N-ACYL-PHOSPHATIDYLETHANOLAMINE-HYDROLYZING PHOSPHOLIPASE D"/>
    <property type="match status" value="1"/>
</dbReference>
<keyword evidence="3" id="KW-1185">Reference proteome</keyword>
<evidence type="ECO:0000313" key="2">
    <source>
        <dbReference type="EMBL" id="SFM71666.1"/>
    </source>
</evidence>
<dbReference type="InterPro" id="IPR036866">
    <property type="entry name" value="RibonucZ/Hydroxyglut_hydro"/>
</dbReference>